<dbReference type="EMBL" id="DROK01000194">
    <property type="protein sequence ID" value="HHI97523.1"/>
    <property type="molecule type" value="Genomic_DNA"/>
</dbReference>
<feature type="transmembrane region" description="Helical" evidence="1">
    <location>
        <begin position="220"/>
        <end position="242"/>
    </location>
</feature>
<evidence type="ECO:0000259" key="2">
    <source>
        <dbReference type="Pfam" id="PF00892"/>
    </source>
</evidence>
<feature type="transmembrane region" description="Helical" evidence="1">
    <location>
        <begin position="95"/>
        <end position="113"/>
    </location>
</feature>
<dbReference type="Pfam" id="PF00892">
    <property type="entry name" value="EamA"/>
    <property type="match status" value="1"/>
</dbReference>
<feature type="domain" description="EamA" evidence="2">
    <location>
        <begin position="5"/>
        <end position="135"/>
    </location>
</feature>
<keyword evidence="1" id="KW-1133">Transmembrane helix</keyword>
<dbReference type="SUPFAM" id="SSF103481">
    <property type="entry name" value="Multidrug resistance efflux transporter EmrE"/>
    <property type="match status" value="1"/>
</dbReference>
<accession>A0A7V5P0Q4</accession>
<dbReference type="InterPro" id="IPR037185">
    <property type="entry name" value="EmrE-like"/>
</dbReference>
<feature type="transmembrane region" description="Helical" evidence="1">
    <location>
        <begin position="184"/>
        <end position="208"/>
    </location>
</feature>
<feature type="transmembrane region" description="Helical" evidence="1">
    <location>
        <begin position="64"/>
        <end position="83"/>
    </location>
</feature>
<keyword evidence="1" id="KW-0472">Membrane</keyword>
<organism evidence="3">
    <name type="scientific">Thermodesulfatator atlanticus</name>
    <dbReference type="NCBI Taxonomy" id="501497"/>
    <lineage>
        <taxon>Bacteria</taxon>
        <taxon>Pseudomonadati</taxon>
        <taxon>Thermodesulfobacteriota</taxon>
        <taxon>Thermodesulfobacteria</taxon>
        <taxon>Thermodesulfobacteriales</taxon>
        <taxon>Thermodesulfatatoraceae</taxon>
        <taxon>Thermodesulfatator</taxon>
    </lineage>
</organism>
<protein>
    <submittedName>
        <fullName evidence="3">EamA family transporter</fullName>
    </submittedName>
</protein>
<evidence type="ECO:0000256" key="1">
    <source>
        <dbReference type="SAM" id="Phobius"/>
    </source>
</evidence>
<gene>
    <name evidence="3" type="ORF">ENJ96_06695</name>
</gene>
<name>A0A7V5P0Q4_9BACT</name>
<comment type="caution">
    <text evidence="3">The sequence shown here is derived from an EMBL/GenBank/DDBJ whole genome shotgun (WGS) entry which is preliminary data.</text>
</comment>
<proteinExistence type="predicted"/>
<dbReference type="Gene3D" id="1.10.3730.20">
    <property type="match status" value="1"/>
</dbReference>
<feature type="transmembrane region" description="Helical" evidence="1">
    <location>
        <begin position="119"/>
        <end position="137"/>
    </location>
</feature>
<dbReference type="AlphaFoldDB" id="A0A7V5P0Q4"/>
<feature type="transmembrane region" description="Helical" evidence="1">
    <location>
        <begin position="158"/>
        <end position="178"/>
    </location>
</feature>
<reference evidence="3" key="1">
    <citation type="journal article" date="2020" name="mSystems">
        <title>Genome- and Community-Level Interaction Insights into Carbon Utilization and Element Cycling Functions of Hydrothermarchaeota in Hydrothermal Sediment.</title>
        <authorList>
            <person name="Zhou Z."/>
            <person name="Liu Y."/>
            <person name="Xu W."/>
            <person name="Pan J."/>
            <person name="Luo Z.H."/>
            <person name="Li M."/>
        </authorList>
    </citation>
    <scope>NUCLEOTIDE SEQUENCE [LARGE SCALE GENOMIC DNA]</scope>
    <source>
        <strain evidence="3">HyVt-533</strain>
    </source>
</reference>
<dbReference type="Proteomes" id="UP000886101">
    <property type="component" value="Unassembled WGS sequence"/>
</dbReference>
<dbReference type="PANTHER" id="PTHR22911">
    <property type="entry name" value="ACYL-MALONYL CONDENSING ENZYME-RELATED"/>
    <property type="match status" value="1"/>
</dbReference>
<evidence type="ECO:0000313" key="3">
    <source>
        <dbReference type="EMBL" id="HHI97523.1"/>
    </source>
</evidence>
<dbReference type="PANTHER" id="PTHR22911:SF137">
    <property type="entry name" value="SOLUTE CARRIER FAMILY 35 MEMBER G2-RELATED"/>
    <property type="match status" value="1"/>
</dbReference>
<feature type="non-terminal residue" evidence="3">
    <location>
        <position position="244"/>
    </location>
</feature>
<dbReference type="GO" id="GO:0016020">
    <property type="term" value="C:membrane"/>
    <property type="evidence" value="ECO:0007669"/>
    <property type="project" value="InterPro"/>
</dbReference>
<keyword evidence="1" id="KW-0812">Transmembrane</keyword>
<dbReference type="InterPro" id="IPR000620">
    <property type="entry name" value="EamA_dom"/>
</dbReference>
<sequence>MPTMLWLLLALATAVFTASGDAFSKHYLRPFGSPNMALARVLGPTLFLFPFLFFWPWPPLPEKFWLSLAILYPLETIAMLCYMEAIRVSPLSVTVPYLAFTPAFIIVTGYLILGEKLSLQGICGILLIVSGSYCLHLSEVKHGLWAPFKATFKERGSWLMLLVALIYSVTSVLLKVGLKHSERFFFAFFYYTFLGLFMVPILVIFFRANPIKVARGCPKGFLAVALSQSAAVVCHVWALSLAPT</sequence>